<evidence type="ECO:0000256" key="1">
    <source>
        <dbReference type="SAM" id="MobiDB-lite"/>
    </source>
</evidence>
<evidence type="ECO:0000313" key="3">
    <source>
        <dbReference type="Proteomes" id="UP000046395"/>
    </source>
</evidence>
<evidence type="ECO:0000313" key="4">
    <source>
        <dbReference type="WBParaSite" id="TMUE_1000002702.1"/>
    </source>
</evidence>
<feature type="region of interest" description="Disordered" evidence="1">
    <location>
        <begin position="357"/>
        <end position="384"/>
    </location>
</feature>
<dbReference type="PANTHER" id="PTHR47331:SF1">
    <property type="entry name" value="GAG-LIKE PROTEIN"/>
    <property type="match status" value="1"/>
</dbReference>
<name>A0A5S6Q6X4_TRIMR</name>
<accession>A0A5S6Q6X4</accession>
<dbReference type="Gene3D" id="3.30.420.10">
    <property type="entry name" value="Ribonuclease H-like superfamily/Ribonuclease H"/>
    <property type="match status" value="1"/>
</dbReference>
<dbReference type="Pfam" id="PF18701">
    <property type="entry name" value="DUF5641"/>
    <property type="match status" value="1"/>
</dbReference>
<dbReference type="GO" id="GO:0015074">
    <property type="term" value="P:DNA integration"/>
    <property type="evidence" value="ECO:0007669"/>
    <property type="project" value="InterPro"/>
</dbReference>
<keyword evidence="3" id="KW-1185">Reference proteome</keyword>
<organism evidence="3 4">
    <name type="scientific">Trichuris muris</name>
    <name type="common">Mouse whipworm</name>
    <dbReference type="NCBI Taxonomy" id="70415"/>
    <lineage>
        <taxon>Eukaryota</taxon>
        <taxon>Metazoa</taxon>
        <taxon>Ecdysozoa</taxon>
        <taxon>Nematoda</taxon>
        <taxon>Enoplea</taxon>
        <taxon>Dorylaimia</taxon>
        <taxon>Trichinellida</taxon>
        <taxon>Trichuridae</taxon>
        <taxon>Trichuris</taxon>
    </lineage>
</organism>
<reference evidence="4" key="1">
    <citation type="submission" date="2019-12" db="UniProtKB">
        <authorList>
            <consortium name="WormBaseParasite"/>
        </authorList>
    </citation>
    <scope>IDENTIFICATION</scope>
</reference>
<dbReference type="GO" id="GO:0003676">
    <property type="term" value="F:nucleic acid binding"/>
    <property type="evidence" value="ECO:0007669"/>
    <property type="project" value="InterPro"/>
</dbReference>
<protein>
    <submittedName>
        <fullName evidence="4">Integrase catalytic domain-containing protein</fullName>
    </submittedName>
</protein>
<sequence>MRVGGRLGKALLPYDNLHPILLLARHPLSRRITEEFHGRLKYSGTDSVLAAVRQYFWILRGRQLVTKVRKSCLQYARESTKTGEQLMAELAMERFAVGCLPFHHKSVDYFGPILVRSERNRCVKRYGIIFTCLTIRAVCLDIAQSLSTEDFLLVLRRSVSLSGKPESVYSDKGRNFVGAARELRRTVQALNGDDSLKKYTAREGIRWKFQPANAPHFGGAHESLVKSTKRALCRMLASSTLDSPRVTEEAFRTLLFEVSGLLNSRPITYASSDPKDYRPLTPNDLMNRPPFVHIPGGTFTHPSMRQRYKEVERLLTLFWDLWKSHYLPSLTQRTKWKVQRRNLSVGDYVLLAEPNVPHGPMDNRTRGSRLPRLERPCPGSKGCH</sequence>
<dbReference type="STRING" id="70415.A0A5S6Q6X4"/>
<dbReference type="PANTHER" id="PTHR47331">
    <property type="entry name" value="PHD-TYPE DOMAIN-CONTAINING PROTEIN"/>
    <property type="match status" value="1"/>
</dbReference>
<dbReference type="InterPro" id="IPR040676">
    <property type="entry name" value="DUF5641"/>
</dbReference>
<dbReference type="Proteomes" id="UP000046395">
    <property type="component" value="Unassembled WGS sequence"/>
</dbReference>
<proteinExistence type="predicted"/>
<dbReference type="InterPro" id="IPR012337">
    <property type="entry name" value="RNaseH-like_sf"/>
</dbReference>
<dbReference type="AlphaFoldDB" id="A0A5S6Q6X4"/>
<feature type="compositionally biased region" description="Basic and acidic residues" evidence="1">
    <location>
        <begin position="361"/>
        <end position="375"/>
    </location>
</feature>
<dbReference type="InterPro" id="IPR036397">
    <property type="entry name" value="RNaseH_sf"/>
</dbReference>
<dbReference type="InterPro" id="IPR001584">
    <property type="entry name" value="Integrase_cat-core"/>
</dbReference>
<dbReference type="PROSITE" id="PS50994">
    <property type="entry name" value="INTEGRASE"/>
    <property type="match status" value="1"/>
</dbReference>
<evidence type="ECO:0000259" key="2">
    <source>
        <dbReference type="PROSITE" id="PS50994"/>
    </source>
</evidence>
<dbReference type="SUPFAM" id="SSF53098">
    <property type="entry name" value="Ribonuclease H-like"/>
    <property type="match status" value="1"/>
</dbReference>
<dbReference type="WBParaSite" id="TMUE_1000002702.1">
    <property type="protein sequence ID" value="TMUE_1000002702.1"/>
    <property type="gene ID" value="WBGene00295520"/>
</dbReference>
<feature type="domain" description="Integrase catalytic" evidence="2">
    <location>
        <begin position="97"/>
        <end position="290"/>
    </location>
</feature>